<dbReference type="InterPro" id="IPR004401">
    <property type="entry name" value="YbaB/EbfC"/>
</dbReference>
<organism evidence="2 3">
    <name type="scientific">Actinomadura geliboluensis</name>
    <dbReference type="NCBI Taxonomy" id="882440"/>
    <lineage>
        <taxon>Bacteria</taxon>
        <taxon>Bacillati</taxon>
        <taxon>Actinomycetota</taxon>
        <taxon>Actinomycetes</taxon>
        <taxon>Streptosporangiales</taxon>
        <taxon>Thermomonosporaceae</taxon>
        <taxon>Actinomadura</taxon>
    </lineage>
</organism>
<dbReference type="EMBL" id="VCKZ01000518">
    <property type="protein sequence ID" value="TMR27022.1"/>
    <property type="molecule type" value="Genomic_DNA"/>
</dbReference>
<proteinExistence type="predicted"/>
<comment type="caution">
    <text evidence="2">The sequence shown here is derived from an EMBL/GenBank/DDBJ whole genome shotgun (WGS) entry which is preliminary data.</text>
</comment>
<protein>
    <submittedName>
        <fullName evidence="2">YbaB/EbfC family nucleoid-associated protein</fullName>
    </submittedName>
</protein>
<accession>A0A5S4G2F1</accession>
<dbReference type="SUPFAM" id="SSF82607">
    <property type="entry name" value="YbaB-like"/>
    <property type="match status" value="1"/>
</dbReference>
<dbReference type="Pfam" id="PF02575">
    <property type="entry name" value="YbaB_DNA_bd"/>
    <property type="match status" value="1"/>
</dbReference>
<keyword evidence="1" id="KW-0175">Coiled coil</keyword>
<dbReference type="GO" id="GO:0003677">
    <property type="term" value="F:DNA binding"/>
    <property type="evidence" value="ECO:0007669"/>
    <property type="project" value="InterPro"/>
</dbReference>
<dbReference type="InterPro" id="IPR036894">
    <property type="entry name" value="YbaB-like_sf"/>
</dbReference>
<name>A0A5S4G2F1_9ACTN</name>
<dbReference type="RefSeq" id="WP_138641717.1">
    <property type="nucleotide sequence ID" value="NZ_JASWDG010000008.1"/>
</dbReference>
<sequence length="139" mass="14624">MNEPKAIPDPGVPTELQGLLKGAQELQRRLPELSRRLAEVTGVGRSSDGLVTVVTDSRGSVRSVEVSPRRYAEKAAESLASDVIAAAAAARGDAERRVAEICGADPTGTLADALKGEFRVPKVAEDALARIYSRLSSQG</sequence>
<dbReference type="Proteomes" id="UP000305238">
    <property type="component" value="Unassembled WGS sequence"/>
</dbReference>
<evidence type="ECO:0000313" key="2">
    <source>
        <dbReference type="EMBL" id="TMR27022.1"/>
    </source>
</evidence>
<reference evidence="2 3" key="1">
    <citation type="submission" date="2019-05" db="EMBL/GenBank/DDBJ databases">
        <title>Draft genome sequence of Actinomadura geliboluensis A8036.</title>
        <authorList>
            <person name="Saricaoglu S."/>
            <person name="Isik K."/>
        </authorList>
    </citation>
    <scope>NUCLEOTIDE SEQUENCE [LARGE SCALE GENOMIC DNA]</scope>
    <source>
        <strain evidence="2 3">A8036</strain>
    </source>
</reference>
<dbReference type="AlphaFoldDB" id="A0A5S4G2F1"/>
<evidence type="ECO:0000256" key="1">
    <source>
        <dbReference type="SAM" id="Coils"/>
    </source>
</evidence>
<gene>
    <name evidence="2" type="ORF">ETD96_40130</name>
</gene>
<evidence type="ECO:0000313" key="3">
    <source>
        <dbReference type="Proteomes" id="UP000305238"/>
    </source>
</evidence>
<dbReference type="Gene3D" id="3.30.1310.10">
    <property type="entry name" value="Nucleoid-associated protein YbaB-like domain"/>
    <property type="match status" value="1"/>
</dbReference>
<feature type="coiled-coil region" evidence="1">
    <location>
        <begin position="16"/>
        <end position="43"/>
    </location>
</feature>
<dbReference type="OrthoDB" id="3695809at2"/>
<keyword evidence="3" id="KW-1185">Reference proteome</keyword>